<dbReference type="InterPro" id="IPR009057">
    <property type="entry name" value="Homeodomain-like_sf"/>
</dbReference>
<comment type="caution">
    <text evidence="7">The sequence shown here is derived from an EMBL/GenBank/DDBJ whole genome shotgun (WGS) entry which is preliminary data.</text>
</comment>
<evidence type="ECO:0000313" key="7">
    <source>
        <dbReference type="EMBL" id="MFD1717852.1"/>
    </source>
</evidence>
<feature type="DNA-binding region" description="H-T-H motif" evidence="4">
    <location>
        <begin position="48"/>
        <end position="67"/>
    </location>
</feature>
<dbReference type="InterPro" id="IPR001647">
    <property type="entry name" value="HTH_TetR"/>
</dbReference>
<dbReference type="PANTHER" id="PTHR30055">
    <property type="entry name" value="HTH-TYPE TRANSCRIPTIONAL REGULATOR RUTR"/>
    <property type="match status" value="1"/>
</dbReference>
<reference evidence="8" key="1">
    <citation type="journal article" date="2019" name="Int. J. Syst. Evol. Microbiol.">
        <title>The Global Catalogue of Microorganisms (GCM) 10K type strain sequencing project: providing services to taxonomists for standard genome sequencing and annotation.</title>
        <authorList>
            <consortium name="The Broad Institute Genomics Platform"/>
            <consortium name="The Broad Institute Genome Sequencing Center for Infectious Disease"/>
            <person name="Wu L."/>
            <person name="Ma J."/>
        </authorList>
    </citation>
    <scope>NUCLEOTIDE SEQUENCE [LARGE SCALE GENOMIC DNA]</scope>
    <source>
        <strain evidence="8">JCM 17130</strain>
    </source>
</reference>
<dbReference type="Pfam" id="PF16859">
    <property type="entry name" value="TetR_C_11"/>
    <property type="match status" value="1"/>
</dbReference>
<dbReference type="SUPFAM" id="SSF48498">
    <property type="entry name" value="Tetracyclin repressor-like, C-terminal domain"/>
    <property type="match status" value="1"/>
</dbReference>
<keyword evidence="2 4" id="KW-0238">DNA-binding</keyword>
<accession>A0ABW4L5Z3</accession>
<evidence type="ECO:0000256" key="4">
    <source>
        <dbReference type="PROSITE-ProRule" id="PRU00335"/>
    </source>
</evidence>
<dbReference type="PANTHER" id="PTHR30055:SF148">
    <property type="entry name" value="TETR-FAMILY TRANSCRIPTIONAL REGULATOR"/>
    <property type="match status" value="1"/>
</dbReference>
<dbReference type="PROSITE" id="PS50977">
    <property type="entry name" value="HTH_TETR_2"/>
    <property type="match status" value="1"/>
</dbReference>
<evidence type="ECO:0000256" key="1">
    <source>
        <dbReference type="ARBA" id="ARBA00023015"/>
    </source>
</evidence>
<dbReference type="EMBL" id="JBHUEE010000003">
    <property type="protein sequence ID" value="MFD1717852.1"/>
    <property type="molecule type" value="Genomic_DNA"/>
</dbReference>
<proteinExistence type="predicted"/>
<dbReference type="Proteomes" id="UP001597277">
    <property type="component" value="Unassembled WGS sequence"/>
</dbReference>
<evidence type="ECO:0000256" key="3">
    <source>
        <dbReference type="ARBA" id="ARBA00023163"/>
    </source>
</evidence>
<dbReference type="InterPro" id="IPR050109">
    <property type="entry name" value="HTH-type_TetR-like_transc_reg"/>
</dbReference>
<evidence type="ECO:0000259" key="6">
    <source>
        <dbReference type="PROSITE" id="PS50977"/>
    </source>
</evidence>
<dbReference type="RefSeq" id="WP_388004962.1">
    <property type="nucleotide sequence ID" value="NZ_JBHUEE010000003.1"/>
</dbReference>
<name>A0ABW4L5Z3_9MICO</name>
<dbReference type="Pfam" id="PF00440">
    <property type="entry name" value="TetR_N"/>
    <property type="match status" value="1"/>
</dbReference>
<gene>
    <name evidence="7" type="ORF">ACFSE6_08400</name>
</gene>
<dbReference type="SUPFAM" id="SSF46689">
    <property type="entry name" value="Homeodomain-like"/>
    <property type="match status" value="1"/>
</dbReference>
<evidence type="ECO:0000256" key="2">
    <source>
        <dbReference type="ARBA" id="ARBA00023125"/>
    </source>
</evidence>
<organism evidence="7 8">
    <name type="scientific">Georgenia deserti</name>
    <dbReference type="NCBI Taxonomy" id="2093781"/>
    <lineage>
        <taxon>Bacteria</taxon>
        <taxon>Bacillati</taxon>
        <taxon>Actinomycetota</taxon>
        <taxon>Actinomycetes</taxon>
        <taxon>Micrococcales</taxon>
        <taxon>Bogoriellaceae</taxon>
        <taxon>Georgenia</taxon>
    </lineage>
</organism>
<keyword evidence="1" id="KW-0805">Transcription regulation</keyword>
<protein>
    <submittedName>
        <fullName evidence="7">TetR/AcrR family transcriptional regulator</fullName>
    </submittedName>
</protein>
<dbReference type="PRINTS" id="PR00455">
    <property type="entry name" value="HTHTETR"/>
</dbReference>
<dbReference type="InterPro" id="IPR036271">
    <property type="entry name" value="Tet_transcr_reg_TetR-rel_C_sf"/>
</dbReference>
<feature type="region of interest" description="Disordered" evidence="5">
    <location>
        <begin position="1"/>
        <end position="27"/>
    </location>
</feature>
<keyword evidence="3" id="KW-0804">Transcription</keyword>
<evidence type="ECO:0000256" key="5">
    <source>
        <dbReference type="SAM" id="MobiDB-lite"/>
    </source>
</evidence>
<dbReference type="Gene3D" id="1.10.357.10">
    <property type="entry name" value="Tetracycline Repressor, domain 2"/>
    <property type="match status" value="1"/>
</dbReference>
<sequence>MVQSAELAPSEPSIARRGPGRPRHADTEPRAYRAALELFGRRGWAGLTLDGVASHAGIGKSSIYLRWRGKRELLLEAVRHLRSQMDVPDTDSLDIRDCLVAHATARARLLRGEYGPAVVSLFAAVASDPEAFAELSDEDVVRGLRALAPRVEQAIADGELRTGTPVSALLDAIEGAVLVQAVLAPVGEAGQLEEYVAGLVDLELDGAAA</sequence>
<feature type="domain" description="HTH tetR-type" evidence="6">
    <location>
        <begin position="25"/>
        <end position="85"/>
    </location>
</feature>
<dbReference type="InterPro" id="IPR011075">
    <property type="entry name" value="TetR_C"/>
</dbReference>
<dbReference type="Gene3D" id="1.10.10.60">
    <property type="entry name" value="Homeodomain-like"/>
    <property type="match status" value="1"/>
</dbReference>
<evidence type="ECO:0000313" key="8">
    <source>
        <dbReference type="Proteomes" id="UP001597277"/>
    </source>
</evidence>
<keyword evidence="8" id="KW-1185">Reference proteome</keyword>